<proteinExistence type="predicted"/>
<name>A0A2R6NPU8_9APHY</name>
<feature type="signal peptide" evidence="1">
    <location>
        <begin position="1"/>
        <end position="19"/>
    </location>
</feature>
<evidence type="ECO:0000313" key="2">
    <source>
        <dbReference type="EMBL" id="PSR74532.1"/>
    </source>
</evidence>
<organism evidence="2 3">
    <name type="scientific">Hermanssonia centrifuga</name>
    <dbReference type="NCBI Taxonomy" id="98765"/>
    <lineage>
        <taxon>Eukaryota</taxon>
        <taxon>Fungi</taxon>
        <taxon>Dikarya</taxon>
        <taxon>Basidiomycota</taxon>
        <taxon>Agaricomycotina</taxon>
        <taxon>Agaricomycetes</taxon>
        <taxon>Polyporales</taxon>
        <taxon>Meruliaceae</taxon>
        <taxon>Hermanssonia</taxon>
    </lineage>
</organism>
<comment type="caution">
    <text evidence="2">The sequence shown here is derived from an EMBL/GenBank/DDBJ whole genome shotgun (WGS) entry which is preliminary data.</text>
</comment>
<keyword evidence="1" id="KW-0732">Signal</keyword>
<gene>
    <name evidence="2" type="ORF">PHLCEN_2v9709</name>
</gene>
<sequence>MLVSLAVVFAALLAKEVSAVAVGNNLPLRSLLHVRQDQVIDPNEIAPEAGLRMPPFKNKLNKH</sequence>
<reference evidence="2 3" key="1">
    <citation type="submission" date="2018-02" db="EMBL/GenBank/DDBJ databases">
        <title>Genome sequence of the basidiomycete white-rot fungus Phlebia centrifuga.</title>
        <authorList>
            <person name="Granchi Z."/>
            <person name="Peng M."/>
            <person name="de Vries R.P."/>
            <person name="Hilden K."/>
            <person name="Makela M.R."/>
            <person name="Grigoriev I."/>
            <person name="Riley R."/>
        </authorList>
    </citation>
    <scope>NUCLEOTIDE SEQUENCE [LARGE SCALE GENOMIC DNA]</scope>
    <source>
        <strain evidence="2 3">FBCC195</strain>
    </source>
</reference>
<protein>
    <submittedName>
        <fullName evidence="2">Uncharacterized protein</fullName>
    </submittedName>
</protein>
<evidence type="ECO:0000313" key="3">
    <source>
        <dbReference type="Proteomes" id="UP000186601"/>
    </source>
</evidence>
<evidence type="ECO:0000256" key="1">
    <source>
        <dbReference type="SAM" id="SignalP"/>
    </source>
</evidence>
<dbReference type="Proteomes" id="UP000186601">
    <property type="component" value="Unassembled WGS sequence"/>
</dbReference>
<dbReference type="AlphaFoldDB" id="A0A2R6NPU8"/>
<feature type="chain" id="PRO_5015309985" evidence="1">
    <location>
        <begin position="20"/>
        <end position="63"/>
    </location>
</feature>
<accession>A0A2R6NPU8</accession>
<dbReference type="EMBL" id="MLYV02000976">
    <property type="protein sequence ID" value="PSR74532.1"/>
    <property type="molecule type" value="Genomic_DNA"/>
</dbReference>
<keyword evidence="3" id="KW-1185">Reference proteome</keyword>